<comment type="function">
    <text evidence="1">Thiol-specific peroxidase that catalyzes the reduction of hydrogen peroxide and organic hydroperoxides to water and alcohols, respectively. Plays a role in cell protection against oxidative stress by detoxifying peroxides and as sensor of hydrogen peroxide-mediated signaling events.</text>
</comment>
<evidence type="ECO:0000256" key="12">
    <source>
        <dbReference type="SAM" id="SignalP"/>
    </source>
</evidence>
<evidence type="ECO:0000256" key="7">
    <source>
        <dbReference type="ARBA" id="ARBA00023284"/>
    </source>
</evidence>
<name>A0AAE9YQM3_9GAMM</name>
<dbReference type="InterPro" id="IPR000866">
    <property type="entry name" value="AhpC/TSA"/>
</dbReference>
<feature type="domain" description="Thioredoxin" evidence="13">
    <location>
        <begin position="36"/>
        <end position="212"/>
    </location>
</feature>
<dbReference type="AlphaFoldDB" id="A0AAE9YQM3"/>
<keyword evidence="6" id="KW-1015">Disulfide bond</keyword>
<evidence type="ECO:0000256" key="6">
    <source>
        <dbReference type="ARBA" id="ARBA00023157"/>
    </source>
</evidence>
<dbReference type="Proteomes" id="UP000032568">
    <property type="component" value="Chromosome"/>
</dbReference>
<evidence type="ECO:0000256" key="9">
    <source>
        <dbReference type="ARBA" id="ARBA00038489"/>
    </source>
</evidence>
<evidence type="ECO:0000313" key="15">
    <source>
        <dbReference type="Proteomes" id="UP000032568"/>
    </source>
</evidence>
<evidence type="ECO:0000256" key="11">
    <source>
        <dbReference type="ARBA" id="ARBA00049091"/>
    </source>
</evidence>
<evidence type="ECO:0000256" key="8">
    <source>
        <dbReference type="ARBA" id="ARBA00032824"/>
    </source>
</evidence>
<feature type="signal peptide" evidence="12">
    <location>
        <begin position="1"/>
        <end position="22"/>
    </location>
</feature>
<dbReference type="InterPro" id="IPR013766">
    <property type="entry name" value="Thioredoxin_domain"/>
</dbReference>
<accession>A0AAE9YQM3</accession>
<dbReference type="PANTHER" id="PTHR42801:SF7">
    <property type="entry name" value="SLL1159 PROTEIN"/>
    <property type="match status" value="1"/>
</dbReference>
<dbReference type="EC" id="1.11.1.24" evidence="2"/>
<comment type="catalytic activity">
    <reaction evidence="11">
        <text>a hydroperoxide + [thioredoxin]-dithiol = an alcohol + [thioredoxin]-disulfide + H2O</text>
        <dbReference type="Rhea" id="RHEA:62620"/>
        <dbReference type="Rhea" id="RHEA-COMP:10698"/>
        <dbReference type="Rhea" id="RHEA-COMP:10700"/>
        <dbReference type="ChEBI" id="CHEBI:15377"/>
        <dbReference type="ChEBI" id="CHEBI:29950"/>
        <dbReference type="ChEBI" id="CHEBI:30879"/>
        <dbReference type="ChEBI" id="CHEBI:35924"/>
        <dbReference type="ChEBI" id="CHEBI:50058"/>
        <dbReference type="EC" id="1.11.1.24"/>
    </reaction>
</comment>
<dbReference type="GO" id="GO:0034599">
    <property type="term" value="P:cellular response to oxidative stress"/>
    <property type="evidence" value="ECO:0007669"/>
    <property type="project" value="TreeGrafter"/>
</dbReference>
<evidence type="ECO:0000256" key="1">
    <source>
        <dbReference type="ARBA" id="ARBA00003330"/>
    </source>
</evidence>
<keyword evidence="3" id="KW-0575">Peroxidase</keyword>
<dbReference type="EMBL" id="CP059735">
    <property type="protein sequence ID" value="WDD99425.1"/>
    <property type="molecule type" value="Genomic_DNA"/>
</dbReference>
<proteinExistence type="inferred from homology"/>
<keyword evidence="4" id="KW-0049">Antioxidant</keyword>
<dbReference type="GO" id="GO:0008379">
    <property type="term" value="F:thioredoxin peroxidase activity"/>
    <property type="evidence" value="ECO:0007669"/>
    <property type="project" value="TreeGrafter"/>
</dbReference>
<dbReference type="SUPFAM" id="SSF52833">
    <property type="entry name" value="Thioredoxin-like"/>
    <property type="match status" value="1"/>
</dbReference>
<comment type="similarity">
    <text evidence="9">Belongs to the peroxiredoxin family. BCP/PrxQ subfamily.</text>
</comment>
<evidence type="ECO:0000256" key="10">
    <source>
        <dbReference type="ARBA" id="ARBA00042639"/>
    </source>
</evidence>
<evidence type="ECO:0000256" key="5">
    <source>
        <dbReference type="ARBA" id="ARBA00023002"/>
    </source>
</evidence>
<evidence type="ECO:0000313" key="14">
    <source>
        <dbReference type="EMBL" id="WDD99425.1"/>
    </source>
</evidence>
<dbReference type="Pfam" id="PF00578">
    <property type="entry name" value="AhpC-TSA"/>
    <property type="match status" value="1"/>
</dbReference>
<feature type="chain" id="PRO_5041967902" description="thioredoxin-dependent peroxiredoxin" evidence="12">
    <location>
        <begin position="23"/>
        <end position="212"/>
    </location>
</feature>
<evidence type="ECO:0000256" key="2">
    <source>
        <dbReference type="ARBA" id="ARBA00013017"/>
    </source>
</evidence>
<reference evidence="14 15" key="1">
    <citation type="journal article" date="2015" name="Genome Announc.">
        <title>Draft Genome Sequences of Marine Isolates of Thalassomonas viridans and Thalassomonas actiniarum.</title>
        <authorList>
            <person name="Olonade I."/>
            <person name="van Zyl L.J."/>
            <person name="Trindade M."/>
        </authorList>
    </citation>
    <scope>NUCLEOTIDE SEQUENCE [LARGE SCALE GENOMIC DNA]</scope>
    <source>
        <strain evidence="14 15">A5K-106</strain>
    </source>
</reference>
<dbReference type="PROSITE" id="PS51352">
    <property type="entry name" value="THIOREDOXIN_2"/>
    <property type="match status" value="1"/>
</dbReference>
<dbReference type="Gene3D" id="3.40.30.10">
    <property type="entry name" value="Glutaredoxin"/>
    <property type="match status" value="1"/>
</dbReference>
<keyword evidence="15" id="KW-1185">Reference proteome</keyword>
<gene>
    <name evidence="14" type="ORF">SG35_001695</name>
</gene>
<dbReference type="InterPro" id="IPR036249">
    <property type="entry name" value="Thioredoxin-like_sf"/>
</dbReference>
<dbReference type="InterPro" id="IPR050924">
    <property type="entry name" value="Peroxiredoxin_BCP/PrxQ"/>
</dbReference>
<evidence type="ECO:0000259" key="13">
    <source>
        <dbReference type="PROSITE" id="PS51352"/>
    </source>
</evidence>
<keyword evidence="5" id="KW-0560">Oxidoreductase</keyword>
<evidence type="ECO:0000256" key="3">
    <source>
        <dbReference type="ARBA" id="ARBA00022559"/>
    </source>
</evidence>
<dbReference type="RefSeq" id="WP_044834056.1">
    <property type="nucleotide sequence ID" value="NZ_CP059735.1"/>
</dbReference>
<evidence type="ECO:0000256" key="4">
    <source>
        <dbReference type="ARBA" id="ARBA00022862"/>
    </source>
</evidence>
<dbReference type="GO" id="GO:0005737">
    <property type="term" value="C:cytoplasm"/>
    <property type="evidence" value="ECO:0007669"/>
    <property type="project" value="TreeGrafter"/>
</dbReference>
<dbReference type="CDD" id="cd02970">
    <property type="entry name" value="PRX_like2"/>
    <property type="match status" value="1"/>
</dbReference>
<protein>
    <recommendedName>
        <fullName evidence="2">thioredoxin-dependent peroxiredoxin</fullName>
        <ecNumber evidence="2">1.11.1.24</ecNumber>
    </recommendedName>
    <alternativeName>
        <fullName evidence="8">Thioredoxin peroxidase</fullName>
    </alternativeName>
    <alternativeName>
        <fullName evidence="10">Thioredoxin-dependent peroxiredoxin Bcp</fullName>
    </alternativeName>
</protein>
<dbReference type="KEGG" id="tact:SG35_001695"/>
<keyword evidence="12" id="KW-0732">Signal</keyword>
<dbReference type="PANTHER" id="PTHR42801">
    <property type="entry name" value="THIOREDOXIN-DEPENDENT PEROXIDE REDUCTASE"/>
    <property type="match status" value="1"/>
</dbReference>
<organism evidence="14 15">
    <name type="scientific">Thalassomonas actiniarum</name>
    <dbReference type="NCBI Taxonomy" id="485447"/>
    <lineage>
        <taxon>Bacteria</taxon>
        <taxon>Pseudomonadati</taxon>
        <taxon>Pseudomonadota</taxon>
        <taxon>Gammaproteobacteria</taxon>
        <taxon>Alteromonadales</taxon>
        <taxon>Colwelliaceae</taxon>
        <taxon>Thalassomonas</taxon>
    </lineage>
</organism>
<dbReference type="GO" id="GO:0045454">
    <property type="term" value="P:cell redox homeostasis"/>
    <property type="evidence" value="ECO:0007669"/>
    <property type="project" value="TreeGrafter"/>
</dbReference>
<reference evidence="14 15" key="2">
    <citation type="journal article" date="2022" name="Mar. Drugs">
        <title>Bioassay-Guided Fractionation Leads to the Detection of Cholic Acid Generated by the Rare Thalassomonas sp.</title>
        <authorList>
            <person name="Pheiffer F."/>
            <person name="Schneider Y.K."/>
            <person name="Hansen E.H."/>
            <person name="Andersen J.H."/>
            <person name="Isaksson J."/>
            <person name="Busche T."/>
            <person name="R C."/>
            <person name="Kalinowski J."/>
            <person name="Zyl L.V."/>
            <person name="Trindade M."/>
        </authorList>
    </citation>
    <scope>NUCLEOTIDE SEQUENCE [LARGE SCALE GENOMIC DNA]</scope>
    <source>
        <strain evidence="14 15">A5K-106</strain>
    </source>
</reference>
<keyword evidence="7" id="KW-0676">Redox-active center</keyword>
<sequence>MKCIYKLLTAGLALLLTLSVQAAKPIAEEAAMVSPLLNGQQVPSVMATTVAGKQVNLQQVLTGKKTILFFYRGGWCPFCNTQMGQLKQISSRLNGMGFQLIGISTDAPEGLQASIKERDLDYTLLSDFNSKVSQSFGLAFFASQKTTERYVSKMKLTNPLQKNRQGEERLVLPAPAVYVFDAKGLVQFNYVNPNFRVRLDEELLLKAAELVK</sequence>